<evidence type="ECO:0000256" key="5">
    <source>
        <dbReference type="SAM" id="SignalP"/>
    </source>
</evidence>
<evidence type="ECO:0000256" key="2">
    <source>
        <dbReference type="ARBA" id="ARBA00005695"/>
    </source>
</evidence>
<evidence type="ECO:0000259" key="6">
    <source>
        <dbReference type="Pfam" id="PF00496"/>
    </source>
</evidence>
<proteinExistence type="inferred from homology"/>
<comment type="subcellular location">
    <subcellularLocation>
        <location evidence="1">Periplasm</location>
    </subcellularLocation>
</comment>
<sequence>MRVLTRSLMLGLLGMAAVLPAGTPAALAQTLTIGVRSGPESIDPHFTATGSHAEALKHVFDTLVWSGRGLELEPRLAESWRAIDATTWEFKLRRGVKFHDGSDFTADDVKFSIERIPMVAGPNPTTIYVRRVKETRIIDPYTVHIVTDGPAPNLPNDFIRLFIVSSKAAAGLTRESANEAFNSGRAAVGTGPYRYVSWQPRGELVLARFDGYWGEKEPWERHIRREIPNDAARVAQLRAGQLDLITRVPATDVATLRRDARLTVQTVDTVYLFNLEMDVRERANGITAKDGSALPANPLRDLRVRQAIDLAIDRPALAEVAMEGLGKPVNQLVTSTIFGFNKAMPAQRHDPAEARRLLTAAGYPNGFRVPFAFTNDRLPGDREVGTAIAQMLAAVGIEAQPNGMPAAVFFPARTRGELSMSMSGWGTLTGEAHYTLSSLSHSNDRERRMGAFNVLGYSNPTVDKLLQDAAIEMDEAKRRKLLEDAAVAADADKQRLPIVAVSSAWAMAKAKVTLSPRVDEDTLAMDIRPAR</sequence>
<dbReference type="Gene3D" id="3.40.190.10">
    <property type="entry name" value="Periplasmic binding protein-like II"/>
    <property type="match status" value="1"/>
</dbReference>
<dbReference type="SUPFAM" id="SSF53850">
    <property type="entry name" value="Periplasmic binding protein-like II"/>
    <property type="match status" value="1"/>
</dbReference>
<keyword evidence="4 5" id="KW-0732">Signal</keyword>
<evidence type="ECO:0000313" key="7">
    <source>
        <dbReference type="EMBL" id="PTM57207.1"/>
    </source>
</evidence>
<dbReference type="EMBL" id="PZZL01000004">
    <property type="protein sequence ID" value="PTM57207.1"/>
    <property type="molecule type" value="Genomic_DNA"/>
</dbReference>
<comment type="similarity">
    <text evidence="2">Belongs to the bacterial solute-binding protein 5 family.</text>
</comment>
<dbReference type="InterPro" id="IPR030678">
    <property type="entry name" value="Peptide/Ni-bd"/>
</dbReference>
<dbReference type="PROSITE" id="PS01040">
    <property type="entry name" value="SBP_BACTERIAL_5"/>
    <property type="match status" value="1"/>
</dbReference>
<reference evidence="7 8" key="1">
    <citation type="submission" date="2018-04" db="EMBL/GenBank/DDBJ databases">
        <title>Genomic Encyclopedia of Archaeal and Bacterial Type Strains, Phase II (KMG-II): from individual species to whole genera.</title>
        <authorList>
            <person name="Goeker M."/>
        </authorList>
    </citation>
    <scope>NUCLEOTIDE SEQUENCE [LARGE SCALE GENOMIC DNA]</scope>
    <source>
        <strain evidence="7 8">DSM 25521</strain>
    </source>
</reference>
<dbReference type="GO" id="GO:0043190">
    <property type="term" value="C:ATP-binding cassette (ABC) transporter complex"/>
    <property type="evidence" value="ECO:0007669"/>
    <property type="project" value="InterPro"/>
</dbReference>
<feature type="chain" id="PRO_5015544535" evidence="5">
    <location>
        <begin position="29"/>
        <end position="531"/>
    </location>
</feature>
<gene>
    <name evidence="7" type="ORF">C8P69_104257</name>
</gene>
<dbReference type="AlphaFoldDB" id="A0A2T4Z5N6"/>
<evidence type="ECO:0000313" key="8">
    <source>
        <dbReference type="Proteomes" id="UP000241808"/>
    </source>
</evidence>
<evidence type="ECO:0000256" key="3">
    <source>
        <dbReference type="ARBA" id="ARBA00022448"/>
    </source>
</evidence>
<evidence type="ECO:0000256" key="1">
    <source>
        <dbReference type="ARBA" id="ARBA00004418"/>
    </source>
</evidence>
<dbReference type="PIRSF" id="PIRSF002741">
    <property type="entry name" value="MppA"/>
    <property type="match status" value="1"/>
</dbReference>
<dbReference type="CDD" id="cd08498">
    <property type="entry name" value="PBP2_NikA_DppA_OppA_like_2"/>
    <property type="match status" value="1"/>
</dbReference>
<keyword evidence="3" id="KW-0813">Transport</keyword>
<feature type="signal peptide" evidence="5">
    <location>
        <begin position="1"/>
        <end position="28"/>
    </location>
</feature>
<evidence type="ECO:0000256" key="4">
    <source>
        <dbReference type="ARBA" id="ARBA00022729"/>
    </source>
</evidence>
<dbReference type="GO" id="GO:1904680">
    <property type="term" value="F:peptide transmembrane transporter activity"/>
    <property type="evidence" value="ECO:0007669"/>
    <property type="project" value="TreeGrafter"/>
</dbReference>
<dbReference type="InterPro" id="IPR023765">
    <property type="entry name" value="SBP_5_CS"/>
</dbReference>
<dbReference type="GO" id="GO:0015833">
    <property type="term" value="P:peptide transport"/>
    <property type="evidence" value="ECO:0007669"/>
    <property type="project" value="TreeGrafter"/>
</dbReference>
<dbReference type="Pfam" id="PF00496">
    <property type="entry name" value="SBP_bac_5"/>
    <property type="match status" value="1"/>
</dbReference>
<dbReference type="OrthoDB" id="9803988at2"/>
<keyword evidence="8" id="KW-1185">Reference proteome</keyword>
<dbReference type="Proteomes" id="UP000241808">
    <property type="component" value="Unassembled WGS sequence"/>
</dbReference>
<dbReference type="InterPro" id="IPR000914">
    <property type="entry name" value="SBP_5_dom"/>
</dbReference>
<dbReference type="PANTHER" id="PTHR30290:SF9">
    <property type="entry name" value="OLIGOPEPTIDE-BINDING PROTEIN APPA"/>
    <property type="match status" value="1"/>
</dbReference>
<dbReference type="Gene3D" id="3.10.105.10">
    <property type="entry name" value="Dipeptide-binding Protein, Domain 3"/>
    <property type="match status" value="1"/>
</dbReference>
<feature type="domain" description="Solute-binding protein family 5" evidence="6">
    <location>
        <begin position="71"/>
        <end position="444"/>
    </location>
</feature>
<dbReference type="PANTHER" id="PTHR30290">
    <property type="entry name" value="PERIPLASMIC BINDING COMPONENT OF ABC TRANSPORTER"/>
    <property type="match status" value="1"/>
</dbReference>
<dbReference type="GO" id="GO:0030288">
    <property type="term" value="C:outer membrane-bounded periplasmic space"/>
    <property type="evidence" value="ECO:0007669"/>
    <property type="project" value="UniProtKB-ARBA"/>
</dbReference>
<dbReference type="RefSeq" id="WP_108177048.1">
    <property type="nucleotide sequence ID" value="NZ_PZZL01000004.1"/>
</dbReference>
<protein>
    <submittedName>
        <fullName evidence="7">Peptide/nickel transport system substrate-binding protein</fullName>
    </submittedName>
</protein>
<comment type="caution">
    <text evidence="7">The sequence shown here is derived from an EMBL/GenBank/DDBJ whole genome shotgun (WGS) entry which is preliminary data.</text>
</comment>
<accession>A0A2T4Z5N6</accession>
<organism evidence="7 8">
    <name type="scientific">Phreatobacter oligotrophus</name>
    <dbReference type="NCBI Taxonomy" id="1122261"/>
    <lineage>
        <taxon>Bacteria</taxon>
        <taxon>Pseudomonadati</taxon>
        <taxon>Pseudomonadota</taxon>
        <taxon>Alphaproteobacteria</taxon>
        <taxon>Hyphomicrobiales</taxon>
        <taxon>Phreatobacteraceae</taxon>
        <taxon>Phreatobacter</taxon>
    </lineage>
</organism>
<name>A0A2T4Z5N6_9HYPH</name>
<dbReference type="InterPro" id="IPR039424">
    <property type="entry name" value="SBP_5"/>
</dbReference>